<reference evidence="1" key="2">
    <citation type="submission" date="2023-06" db="EMBL/GenBank/DDBJ databases">
        <authorList>
            <person name="Kobayashi Y."/>
            <person name="Kayamori A."/>
            <person name="Aoki K."/>
            <person name="Shiwa Y."/>
            <person name="Fujita N."/>
            <person name="Sugita T."/>
            <person name="Iwasaki W."/>
            <person name="Tanaka N."/>
            <person name="Takashima M."/>
        </authorList>
    </citation>
    <scope>NUCLEOTIDE SEQUENCE</scope>
    <source>
        <strain evidence="1">HIS016</strain>
    </source>
</reference>
<dbReference type="PANTHER" id="PTHR47381:SF3">
    <property type="entry name" value="ALPHA_BETA-HYDROLASES SUPERFAMILY PROTEIN"/>
    <property type="match status" value="1"/>
</dbReference>
<accession>A0AAD3TTE1</accession>
<protein>
    <recommendedName>
        <fullName evidence="3">Alpha/beta-hydrolase</fullName>
    </recommendedName>
</protein>
<evidence type="ECO:0000313" key="1">
    <source>
        <dbReference type="EMBL" id="GMK56131.1"/>
    </source>
</evidence>
<dbReference type="EMBL" id="BTCM01000002">
    <property type="protein sequence ID" value="GMK56131.1"/>
    <property type="molecule type" value="Genomic_DNA"/>
</dbReference>
<dbReference type="SUPFAM" id="SSF53474">
    <property type="entry name" value="alpha/beta-Hydrolases"/>
    <property type="match status" value="1"/>
</dbReference>
<dbReference type="InterPro" id="IPR029058">
    <property type="entry name" value="AB_hydrolase_fold"/>
</dbReference>
<evidence type="ECO:0000313" key="2">
    <source>
        <dbReference type="Proteomes" id="UP001222932"/>
    </source>
</evidence>
<dbReference type="PANTHER" id="PTHR47381">
    <property type="entry name" value="ALPHA/BETA-HYDROLASES SUPERFAMILY PROTEIN"/>
    <property type="match status" value="1"/>
</dbReference>
<dbReference type="Gene3D" id="3.40.50.1820">
    <property type="entry name" value="alpha/beta hydrolase"/>
    <property type="match status" value="1"/>
</dbReference>
<reference evidence="1" key="1">
    <citation type="journal article" date="2023" name="BMC Genomics">
        <title>Chromosome-level genome assemblies of Cutaneotrichosporon spp. (Trichosporonales, Basidiomycota) reveal imbalanced evolution between nucleotide sequences and chromosome synteny.</title>
        <authorList>
            <person name="Kobayashi Y."/>
            <person name="Kayamori A."/>
            <person name="Aoki K."/>
            <person name="Shiwa Y."/>
            <person name="Matsutani M."/>
            <person name="Fujita N."/>
            <person name="Sugita T."/>
            <person name="Iwasaki W."/>
            <person name="Tanaka N."/>
            <person name="Takashima M."/>
        </authorList>
    </citation>
    <scope>NUCLEOTIDE SEQUENCE</scope>
    <source>
        <strain evidence="1">HIS016</strain>
    </source>
</reference>
<dbReference type="Proteomes" id="UP001222932">
    <property type="component" value="Unassembled WGS sequence"/>
</dbReference>
<comment type="caution">
    <text evidence="1">The sequence shown here is derived from an EMBL/GenBank/DDBJ whole genome shotgun (WGS) entry which is preliminary data.</text>
</comment>
<sequence length="298" mass="33396">MPIDPTAHVMDYPALDLGHTHASCRTLHLVDLDVHVWGLEEITGSELEVGVVIVSHGRCNKARDMEPFARGMLGEVARLASENGRRRTRDLLVVTLDHRNHGERIRHKRANLAYDKNPQHFVDMAATVYGSCQDHDFVIRFLEPYLWPNGERKIVEWMATGISLGGNSVWRMLREDPRIRIAAPIIGLPFESFGTYLGARAVQMGLSWGPPTYPDSLVPLITARAAPDAYKNKKILTLHGAQDELVPYRHGRAKIAEIQDAAPAGDVEVFVQEGKGHVCTPEMLRAASEWFWRWGLSA</sequence>
<proteinExistence type="predicted"/>
<dbReference type="AlphaFoldDB" id="A0AAD3TTE1"/>
<organism evidence="1 2">
    <name type="scientific">Cutaneotrichosporon spelunceum</name>
    <dbReference type="NCBI Taxonomy" id="1672016"/>
    <lineage>
        <taxon>Eukaryota</taxon>
        <taxon>Fungi</taxon>
        <taxon>Dikarya</taxon>
        <taxon>Basidiomycota</taxon>
        <taxon>Agaricomycotina</taxon>
        <taxon>Tremellomycetes</taxon>
        <taxon>Trichosporonales</taxon>
        <taxon>Trichosporonaceae</taxon>
        <taxon>Cutaneotrichosporon</taxon>
    </lineage>
</organism>
<evidence type="ECO:0008006" key="3">
    <source>
        <dbReference type="Google" id="ProtNLM"/>
    </source>
</evidence>
<keyword evidence="2" id="KW-1185">Reference proteome</keyword>
<gene>
    <name evidence="1" type="ORF">CspeluHIS016_0211870</name>
</gene>
<name>A0AAD3TTE1_9TREE</name>